<evidence type="ECO:0000256" key="5">
    <source>
        <dbReference type="ARBA" id="ARBA00022989"/>
    </source>
</evidence>
<evidence type="ECO:0000256" key="7">
    <source>
        <dbReference type="SAM" id="Phobius"/>
    </source>
</evidence>
<sequence>MKTTDQFLAYLLLRLTMGVCFIFHAIPRFFAGAGDFRDKMVADFAKTPIPAPLVYVYGTTLTYVELIIGILLTIGLFTRYTLVAAMLLMMSLMVGTSFQQKWDVVGTQLVYSVILFILVWTQQANLYSVDRTMLGRE</sequence>
<name>A0A939GHP4_9BACT</name>
<comment type="caution">
    <text evidence="8">The sequence shown here is derived from an EMBL/GenBank/DDBJ whole genome shotgun (WGS) entry which is preliminary data.</text>
</comment>
<keyword evidence="9" id="KW-1185">Reference proteome</keyword>
<reference evidence="8" key="1">
    <citation type="submission" date="2021-03" db="EMBL/GenBank/DDBJ databases">
        <title>Fibrella sp. HMF5335 genome sequencing and assembly.</title>
        <authorList>
            <person name="Kang H."/>
            <person name="Kim H."/>
            <person name="Bae S."/>
            <person name="Joh K."/>
        </authorList>
    </citation>
    <scope>NUCLEOTIDE SEQUENCE</scope>
    <source>
        <strain evidence="8">HMF5335</strain>
    </source>
</reference>
<evidence type="ECO:0000313" key="9">
    <source>
        <dbReference type="Proteomes" id="UP000664034"/>
    </source>
</evidence>
<dbReference type="InterPro" id="IPR051907">
    <property type="entry name" value="DoxX-like_oxidoreductase"/>
</dbReference>
<keyword evidence="6 7" id="KW-0472">Membrane</keyword>
<evidence type="ECO:0000256" key="1">
    <source>
        <dbReference type="ARBA" id="ARBA00004651"/>
    </source>
</evidence>
<proteinExistence type="inferred from homology"/>
<protein>
    <submittedName>
        <fullName evidence="8">DoxX family protein</fullName>
    </submittedName>
</protein>
<accession>A0A939GHP4</accession>
<dbReference type="GO" id="GO:0005886">
    <property type="term" value="C:plasma membrane"/>
    <property type="evidence" value="ECO:0007669"/>
    <property type="project" value="UniProtKB-SubCell"/>
</dbReference>
<comment type="similarity">
    <text evidence="2">Belongs to the DoxX family.</text>
</comment>
<organism evidence="8 9">
    <name type="scientific">Fibrella rubiginis</name>
    <dbReference type="NCBI Taxonomy" id="2817060"/>
    <lineage>
        <taxon>Bacteria</taxon>
        <taxon>Pseudomonadati</taxon>
        <taxon>Bacteroidota</taxon>
        <taxon>Cytophagia</taxon>
        <taxon>Cytophagales</taxon>
        <taxon>Spirosomataceae</taxon>
        <taxon>Fibrella</taxon>
    </lineage>
</organism>
<dbReference type="PANTHER" id="PTHR33452">
    <property type="entry name" value="OXIDOREDUCTASE CATD-RELATED"/>
    <property type="match status" value="1"/>
</dbReference>
<dbReference type="EMBL" id="JAFMYV010000005">
    <property type="protein sequence ID" value="MBO0937394.1"/>
    <property type="molecule type" value="Genomic_DNA"/>
</dbReference>
<dbReference type="Pfam" id="PF07681">
    <property type="entry name" value="DoxX"/>
    <property type="match status" value="1"/>
</dbReference>
<dbReference type="InterPro" id="IPR032808">
    <property type="entry name" value="DoxX"/>
</dbReference>
<dbReference type="RefSeq" id="WP_207364931.1">
    <property type="nucleotide sequence ID" value="NZ_JAFMYV010000005.1"/>
</dbReference>
<evidence type="ECO:0000256" key="6">
    <source>
        <dbReference type="ARBA" id="ARBA00023136"/>
    </source>
</evidence>
<evidence type="ECO:0000256" key="3">
    <source>
        <dbReference type="ARBA" id="ARBA00022475"/>
    </source>
</evidence>
<evidence type="ECO:0000313" key="8">
    <source>
        <dbReference type="EMBL" id="MBO0937394.1"/>
    </source>
</evidence>
<feature type="transmembrane region" description="Helical" evidence="7">
    <location>
        <begin position="54"/>
        <end position="73"/>
    </location>
</feature>
<feature type="transmembrane region" description="Helical" evidence="7">
    <location>
        <begin position="7"/>
        <end position="26"/>
    </location>
</feature>
<feature type="transmembrane region" description="Helical" evidence="7">
    <location>
        <begin position="80"/>
        <end position="98"/>
    </location>
</feature>
<keyword evidence="4 7" id="KW-0812">Transmembrane</keyword>
<evidence type="ECO:0000256" key="2">
    <source>
        <dbReference type="ARBA" id="ARBA00006679"/>
    </source>
</evidence>
<dbReference type="Proteomes" id="UP000664034">
    <property type="component" value="Unassembled WGS sequence"/>
</dbReference>
<feature type="transmembrane region" description="Helical" evidence="7">
    <location>
        <begin position="110"/>
        <end position="129"/>
    </location>
</feature>
<gene>
    <name evidence="8" type="ORF">J2I47_12635</name>
</gene>
<keyword evidence="3" id="KW-1003">Cell membrane</keyword>
<keyword evidence="5 7" id="KW-1133">Transmembrane helix</keyword>
<dbReference type="AlphaFoldDB" id="A0A939GHP4"/>
<evidence type="ECO:0000256" key="4">
    <source>
        <dbReference type="ARBA" id="ARBA00022692"/>
    </source>
</evidence>
<dbReference type="PANTHER" id="PTHR33452:SF1">
    <property type="entry name" value="INNER MEMBRANE PROTEIN YPHA-RELATED"/>
    <property type="match status" value="1"/>
</dbReference>
<comment type="subcellular location">
    <subcellularLocation>
        <location evidence="1">Cell membrane</location>
        <topology evidence="1">Multi-pass membrane protein</topology>
    </subcellularLocation>
</comment>